<evidence type="ECO:0000256" key="1">
    <source>
        <dbReference type="ARBA" id="ARBA00004651"/>
    </source>
</evidence>
<evidence type="ECO:0000313" key="9">
    <source>
        <dbReference type="Proteomes" id="UP000009877"/>
    </source>
</evidence>
<dbReference type="GO" id="GO:0005886">
    <property type="term" value="C:plasma membrane"/>
    <property type="evidence" value="ECO:0007669"/>
    <property type="project" value="UniProtKB-SubCell"/>
</dbReference>
<dbReference type="AlphaFoldDB" id="M2WFA1"/>
<dbReference type="PANTHER" id="PTHR34187:SF2">
    <property type="entry name" value="DUF202 DOMAIN-CONTAINING PROTEIN"/>
    <property type="match status" value="1"/>
</dbReference>
<keyword evidence="9" id="KW-1185">Reference proteome</keyword>
<feature type="domain" description="DUF202" evidence="7">
    <location>
        <begin position="33"/>
        <end position="100"/>
    </location>
</feature>
<comment type="subcellular location">
    <subcellularLocation>
        <location evidence="1">Cell membrane</location>
        <topology evidence="1">Multi-pass membrane protein</topology>
    </subcellularLocation>
</comment>
<evidence type="ECO:0000256" key="3">
    <source>
        <dbReference type="ARBA" id="ARBA00022692"/>
    </source>
</evidence>
<evidence type="ECO:0000256" key="2">
    <source>
        <dbReference type="ARBA" id="ARBA00022475"/>
    </source>
</evidence>
<evidence type="ECO:0000256" key="5">
    <source>
        <dbReference type="ARBA" id="ARBA00023136"/>
    </source>
</evidence>
<evidence type="ECO:0000313" key="8">
    <source>
        <dbReference type="EMBL" id="EME37227.1"/>
    </source>
</evidence>
<keyword evidence="2" id="KW-1003">Cell membrane</keyword>
<name>M2WFA1_9MICC</name>
<keyword evidence="3 6" id="KW-0812">Transmembrane</keyword>
<gene>
    <name evidence="8" type="ORF">C884_02141</name>
</gene>
<dbReference type="STRING" id="71999.KPaMU14_11425"/>
<dbReference type="InterPro" id="IPR003807">
    <property type="entry name" value="DUF202"/>
</dbReference>
<evidence type="ECO:0000256" key="6">
    <source>
        <dbReference type="SAM" id="Phobius"/>
    </source>
</evidence>
<dbReference type="InterPro" id="IPR052053">
    <property type="entry name" value="IM_YidH-like"/>
</dbReference>
<dbReference type="Proteomes" id="UP000009877">
    <property type="component" value="Unassembled WGS sequence"/>
</dbReference>
<feature type="transmembrane region" description="Helical" evidence="6">
    <location>
        <begin position="107"/>
        <end position="132"/>
    </location>
</feature>
<evidence type="ECO:0000256" key="4">
    <source>
        <dbReference type="ARBA" id="ARBA00022989"/>
    </source>
</evidence>
<reference evidence="8 9" key="1">
    <citation type="journal article" date="2014" name="Genome Announc.">
        <title>Draft Genome Sequence of Kocuria palustris PEL.</title>
        <authorList>
            <person name="Sharma G."/>
            <person name="Khatri I."/>
            <person name="Subramanian S."/>
        </authorList>
    </citation>
    <scope>NUCLEOTIDE SEQUENCE [LARGE SCALE GENOMIC DNA]</scope>
    <source>
        <strain evidence="8 9">PEL</strain>
    </source>
</reference>
<proteinExistence type="predicted"/>
<accession>M2WFA1</accession>
<protein>
    <recommendedName>
        <fullName evidence="7">DUF202 domain-containing protein</fullName>
    </recommendedName>
</protein>
<keyword evidence="5 6" id="KW-0472">Membrane</keyword>
<comment type="caution">
    <text evidence="8">The sequence shown here is derived from an EMBL/GenBank/DDBJ whole genome shotgun (WGS) entry which is preliminary data.</text>
</comment>
<dbReference type="PANTHER" id="PTHR34187">
    <property type="entry name" value="FGR18P"/>
    <property type="match status" value="1"/>
</dbReference>
<dbReference type="EMBL" id="ANHZ02000005">
    <property type="protein sequence ID" value="EME37227.1"/>
    <property type="molecule type" value="Genomic_DNA"/>
</dbReference>
<keyword evidence="4 6" id="KW-1133">Transmembrane helix</keyword>
<evidence type="ECO:0000259" key="7">
    <source>
        <dbReference type="Pfam" id="PF02656"/>
    </source>
</evidence>
<dbReference type="Pfam" id="PF02656">
    <property type="entry name" value="DUF202"/>
    <property type="match status" value="1"/>
</dbReference>
<feature type="transmembrane region" description="Helical" evidence="6">
    <location>
        <begin position="42"/>
        <end position="62"/>
    </location>
</feature>
<feature type="transmembrane region" description="Helical" evidence="6">
    <location>
        <begin position="74"/>
        <end position="95"/>
    </location>
</feature>
<organism evidence="8 9">
    <name type="scientific">Kocuria palustris PEL</name>
    <dbReference type="NCBI Taxonomy" id="1236550"/>
    <lineage>
        <taxon>Bacteria</taxon>
        <taxon>Bacillati</taxon>
        <taxon>Actinomycetota</taxon>
        <taxon>Actinomycetes</taxon>
        <taxon>Micrococcales</taxon>
        <taxon>Micrococcaceae</taxon>
        <taxon>Kocuria</taxon>
    </lineage>
</organism>
<sequence length="134" mass="14005">MAVMNRTPRPSGETGRSPFAARLLGGGVEPDPRFTLANERTFLAWIRTALGLLAGGIALEAFAGDLIPQTVRVVLAAGLIALSMVVAISASVRWLRVERAMRRRAPLPLAIMAPVLSLGAALAAGVLLGVLIGR</sequence>